<feature type="region of interest" description="Disordered" evidence="1">
    <location>
        <begin position="44"/>
        <end position="64"/>
    </location>
</feature>
<organism evidence="2 3">
    <name type="scientific">Fasciola hepatica</name>
    <name type="common">Liver fluke</name>
    <dbReference type="NCBI Taxonomy" id="6192"/>
    <lineage>
        <taxon>Eukaryota</taxon>
        <taxon>Metazoa</taxon>
        <taxon>Spiralia</taxon>
        <taxon>Lophotrochozoa</taxon>
        <taxon>Platyhelminthes</taxon>
        <taxon>Trematoda</taxon>
        <taxon>Digenea</taxon>
        <taxon>Plagiorchiida</taxon>
        <taxon>Echinostomata</taxon>
        <taxon>Echinostomatoidea</taxon>
        <taxon>Fasciolidae</taxon>
        <taxon>Fasciola</taxon>
    </lineage>
</organism>
<evidence type="ECO:0000256" key="1">
    <source>
        <dbReference type="SAM" id="MobiDB-lite"/>
    </source>
</evidence>
<keyword evidence="3" id="KW-1185">Reference proteome</keyword>
<comment type="caution">
    <text evidence="2">The sequence shown here is derived from an EMBL/GenBank/DDBJ whole genome shotgun (WGS) entry which is preliminary data.</text>
</comment>
<evidence type="ECO:0000313" key="2">
    <source>
        <dbReference type="EMBL" id="THD20171.1"/>
    </source>
</evidence>
<reference evidence="2" key="1">
    <citation type="submission" date="2019-03" db="EMBL/GenBank/DDBJ databases">
        <title>Improved annotation for the trematode Fasciola hepatica.</title>
        <authorList>
            <person name="Choi Y.-J."/>
            <person name="Martin J."/>
            <person name="Mitreva M."/>
        </authorList>
    </citation>
    <scope>NUCLEOTIDE SEQUENCE [LARGE SCALE GENOMIC DNA]</scope>
</reference>
<sequence length="83" mass="9137">MIPRKAFTRLVSYVQKLNGSARNRLISSCEQIISKIQVGEQDIEVKPGTIDSNEPEASQQDPEVATSRANILLVALNKEQSLA</sequence>
<gene>
    <name evidence="2" type="ORF">D915_008223</name>
</gene>
<protein>
    <submittedName>
        <fullName evidence="2">Uncharacterized protein</fullName>
    </submittedName>
</protein>
<accession>A0A4E0R422</accession>
<dbReference type="AlphaFoldDB" id="A0A4E0R422"/>
<feature type="compositionally biased region" description="Polar residues" evidence="1">
    <location>
        <begin position="50"/>
        <end position="61"/>
    </location>
</feature>
<dbReference type="Proteomes" id="UP000230066">
    <property type="component" value="Unassembled WGS sequence"/>
</dbReference>
<dbReference type="EMBL" id="JXXN02005028">
    <property type="protein sequence ID" value="THD20171.1"/>
    <property type="molecule type" value="Genomic_DNA"/>
</dbReference>
<evidence type="ECO:0000313" key="3">
    <source>
        <dbReference type="Proteomes" id="UP000230066"/>
    </source>
</evidence>
<proteinExistence type="predicted"/>
<name>A0A4E0R422_FASHE</name>